<dbReference type="AlphaFoldDB" id="E0IBH0"/>
<accession>E0IBH0</accession>
<dbReference type="InterPro" id="IPR015424">
    <property type="entry name" value="PyrdxlP-dep_Trfase"/>
</dbReference>
<keyword evidence="6" id="KW-0663">Pyridoxal phosphate</keyword>
<reference evidence="8 9" key="1">
    <citation type="submission" date="2010-07" db="EMBL/GenBank/DDBJ databases">
        <title>The draft genome of Paenibacillus curdlanolyticus YK9.</title>
        <authorList>
            <consortium name="US DOE Joint Genome Institute (JGI-PGF)"/>
            <person name="Lucas S."/>
            <person name="Copeland A."/>
            <person name="Lapidus A."/>
            <person name="Cheng J.-F."/>
            <person name="Bruce D."/>
            <person name="Goodwin L."/>
            <person name="Pitluck S."/>
            <person name="Land M.L."/>
            <person name="Hauser L."/>
            <person name="Chang Y.-J."/>
            <person name="Jeffries C."/>
            <person name="Anderson I.J."/>
            <person name="Johnson E."/>
            <person name="Loganathan U."/>
            <person name="Mulhopadhyay B."/>
            <person name="Kyrpides N."/>
            <person name="Woyke T.J."/>
        </authorList>
    </citation>
    <scope>NUCLEOTIDE SEQUENCE [LARGE SCALE GENOMIC DNA]</scope>
    <source>
        <strain evidence="8 9">YK9</strain>
    </source>
</reference>
<dbReference type="GO" id="GO:0030170">
    <property type="term" value="F:pyridoxal phosphate binding"/>
    <property type="evidence" value="ECO:0007669"/>
    <property type="project" value="InterPro"/>
</dbReference>
<dbReference type="OrthoDB" id="9802601at2"/>
<dbReference type="PANTHER" id="PTHR42790">
    <property type="entry name" value="AMINOTRANSFERASE"/>
    <property type="match status" value="1"/>
</dbReference>
<dbReference type="Pfam" id="PF00155">
    <property type="entry name" value="Aminotran_1_2"/>
    <property type="match status" value="1"/>
</dbReference>
<comment type="cofactor">
    <cofactor evidence="1">
        <name>pyridoxal 5'-phosphate</name>
        <dbReference type="ChEBI" id="CHEBI:597326"/>
    </cofactor>
</comment>
<dbReference type="Gene3D" id="3.90.1150.10">
    <property type="entry name" value="Aspartate Aminotransferase, domain 1"/>
    <property type="match status" value="1"/>
</dbReference>
<evidence type="ECO:0000256" key="5">
    <source>
        <dbReference type="ARBA" id="ARBA00022679"/>
    </source>
</evidence>
<evidence type="ECO:0000256" key="2">
    <source>
        <dbReference type="ARBA" id="ARBA00007441"/>
    </source>
</evidence>
<proteinExistence type="inferred from homology"/>
<evidence type="ECO:0000256" key="4">
    <source>
        <dbReference type="ARBA" id="ARBA00022576"/>
    </source>
</evidence>
<dbReference type="PANTHER" id="PTHR42790:SF19">
    <property type="entry name" value="KYNURENINE_ALPHA-AMINOADIPATE AMINOTRANSFERASE, MITOCHONDRIAL"/>
    <property type="match status" value="1"/>
</dbReference>
<comment type="subunit">
    <text evidence="3">Homodimer.</text>
</comment>
<dbReference type="SUPFAM" id="SSF53383">
    <property type="entry name" value="PLP-dependent transferases"/>
    <property type="match status" value="1"/>
</dbReference>
<organism evidence="8 9">
    <name type="scientific">Paenibacillus curdlanolyticus YK9</name>
    <dbReference type="NCBI Taxonomy" id="717606"/>
    <lineage>
        <taxon>Bacteria</taxon>
        <taxon>Bacillati</taxon>
        <taxon>Bacillota</taxon>
        <taxon>Bacilli</taxon>
        <taxon>Bacillales</taxon>
        <taxon>Paenibacillaceae</taxon>
        <taxon>Paenibacillus</taxon>
    </lineage>
</organism>
<dbReference type="Proteomes" id="UP000005387">
    <property type="component" value="Unassembled WGS sequence"/>
</dbReference>
<dbReference type="Gene3D" id="3.40.640.10">
    <property type="entry name" value="Type I PLP-dependent aspartate aminotransferase-like (Major domain)"/>
    <property type="match status" value="1"/>
</dbReference>
<dbReference type="eggNOG" id="COG1167">
    <property type="taxonomic scope" value="Bacteria"/>
</dbReference>
<dbReference type="GO" id="GO:1901605">
    <property type="term" value="P:alpha-amino acid metabolic process"/>
    <property type="evidence" value="ECO:0007669"/>
    <property type="project" value="TreeGrafter"/>
</dbReference>
<dbReference type="InterPro" id="IPR004839">
    <property type="entry name" value="Aminotransferase_I/II_large"/>
</dbReference>
<evidence type="ECO:0000256" key="3">
    <source>
        <dbReference type="ARBA" id="ARBA00011738"/>
    </source>
</evidence>
<dbReference type="EMBL" id="AEDD01000008">
    <property type="protein sequence ID" value="EFM10050.1"/>
    <property type="molecule type" value="Genomic_DNA"/>
</dbReference>
<protein>
    <submittedName>
        <fullName evidence="8">Putative transcriptional regulator, GntR family</fullName>
    </submittedName>
</protein>
<dbReference type="RefSeq" id="WP_006038997.1">
    <property type="nucleotide sequence ID" value="NZ_AEDD01000008.1"/>
</dbReference>
<dbReference type="InterPro" id="IPR015422">
    <property type="entry name" value="PyrdxlP-dep_Trfase_small"/>
</dbReference>
<sequence length="398" mass="43730">MEYRFSPFIEQVKSSVTRDILKLTQGKGKSIISFAGGMPAEELFPLEAIRDAAASVFTRGRSTLQYGLTEGYTPLREQLAERMTAKGMHTEVESVLLTTGSQQAIELAARVLTEPGDVVLVENPTYLAGLQIFGMQGLRVVSVPSDEDGMRLEEAERLVKLHKPRLVYVVPTFGNPTGRVWSQERREGLLALCRRYEIPVIEDDPYGEIKFEPAADYPSIYALAGAAGGVLYTSSFSKIVAPALRAGWAAGDKPLIAMMAKAKQSADLHSSSLDQQLLSELLLQFDLERHIRGVAAAYLDRMNEMQELLRTHCPAGVSWTAPKGGMFLWLTLPEGLDAEVLLRAAIAKGVAFVPGVAFYAEEPERNTARLSFTLNTGERMAQGIRLFAEAIEEFTARS</sequence>
<keyword evidence="4" id="KW-0032">Aminotransferase</keyword>
<dbReference type="STRING" id="717606.PaecuDRAFT_3009"/>
<name>E0IBH0_9BACL</name>
<comment type="similarity">
    <text evidence="2">Belongs to the class-I pyridoxal-phosphate-dependent aminotransferase family.</text>
</comment>
<evidence type="ECO:0000256" key="6">
    <source>
        <dbReference type="ARBA" id="ARBA00022898"/>
    </source>
</evidence>
<gene>
    <name evidence="8" type="ORF">PaecuDRAFT_3009</name>
</gene>
<dbReference type="InterPro" id="IPR015421">
    <property type="entry name" value="PyrdxlP-dep_Trfase_major"/>
</dbReference>
<evidence type="ECO:0000256" key="1">
    <source>
        <dbReference type="ARBA" id="ARBA00001933"/>
    </source>
</evidence>
<dbReference type="InterPro" id="IPR050859">
    <property type="entry name" value="Class-I_PLP-dep_aminotransf"/>
</dbReference>
<evidence type="ECO:0000259" key="7">
    <source>
        <dbReference type="Pfam" id="PF00155"/>
    </source>
</evidence>
<evidence type="ECO:0000313" key="8">
    <source>
        <dbReference type="EMBL" id="EFM10050.1"/>
    </source>
</evidence>
<feature type="domain" description="Aminotransferase class I/classII large" evidence="7">
    <location>
        <begin position="43"/>
        <end position="374"/>
    </location>
</feature>
<dbReference type="CDD" id="cd00609">
    <property type="entry name" value="AAT_like"/>
    <property type="match status" value="1"/>
</dbReference>
<keyword evidence="5" id="KW-0808">Transferase</keyword>
<dbReference type="GO" id="GO:0008483">
    <property type="term" value="F:transaminase activity"/>
    <property type="evidence" value="ECO:0007669"/>
    <property type="project" value="UniProtKB-KW"/>
</dbReference>
<dbReference type="FunFam" id="3.40.640.10:FF:000053">
    <property type="entry name" value="Aminotransferase, class I"/>
    <property type="match status" value="1"/>
</dbReference>
<keyword evidence="9" id="KW-1185">Reference proteome</keyword>
<evidence type="ECO:0000313" key="9">
    <source>
        <dbReference type="Proteomes" id="UP000005387"/>
    </source>
</evidence>